<dbReference type="PANTHER" id="PTHR11795">
    <property type="entry name" value="BRANCHED-CHAIN AMINO ACID TRANSPORT SYSTEM PERMEASE PROTEIN LIVH"/>
    <property type="match status" value="1"/>
</dbReference>
<evidence type="ECO:0000256" key="5">
    <source>
        <dbReference type="ARBA" id="ARBA00022970"/>
    </source>
</evidence>
<gene>
    <name evidence="10" type="ORF">C3E78_14105</name>
</gene>
<accession>A0A2S0WPK2</accession>
<organism evidence="10 11">
    <name type="scientific">Aeromicrobium chenweiae</name>
    <dbReference type="NCBI Taxonomy" id="2079793"/>
    <lineage>
        <taxon>Bacteria</taxon>
        <taxon>Bacillati</taxon>
        <taxon>Actinomycetota</taxon>
        <taxon>Actinomycetes</taxon>
        <taxon>Propionibacteriales</taxon>
        <taxon>Nocardioidaceae</taxon>
        <taxon>Aeromicrobium</taxon>
    </lineage>
</organism>
<evidence type="ECO:0000256" key="2">
    <source>
        <dbReference type="ARBA" id="ARBA00022448"/>
    </source>
</evidence>
<evidence type="ECO:0000256" key="6">
    <source>
        <dbReference type="ARBA" id="ARBA00022989"/>
    </source>
</evidence>
<feature type="transmembrane region" description="Helical" evidence="9">
    <location>
        <begin position="116"/>
        <end position="134"/>
    </location>
</feature>
<dbReference type="PANTHER" id="PTHR11795:SF445">
    <property type="entry name" value="AMINO ACID ABC TRANSPORTER PERMEASE PROTEIN"/>
    <property type="match status" value="1"/>
</dbReference>
<dbReference type="InterPro" id="IPR052157">
    <property type="entry name" value="BCAA_transport_permease"/>
</dbReference>
<feature type="transmembrane region" description="Helical" evidence="9">
    <location>
        <begin position="76"/>
        <end position="96"/>
    </location>
</feature>
<dbReference type="KEGG" id="aez:C3E78_14105"/>
<dbReference type="AlphaFoldDB" id="A0A2S0WPK2"/>
<keyword evidence="2" id="KW-0813">Transport</keyword>
<keyword evidence="7 9" id="KW-0472">Membrane</keyword>
<dbReference type="GO" id="GO:0006865">
    <property type="term" value="P:amino acid transport"/>
    <property type="evidence" value="ECO:0007669"/>
    <property type="project" value="UniProtKB-KW"/>
</dbReference>
<dbReference type="Proteomes" id="UP000244384">
    <property type="component" value="Chromosome"/>
</dbReference>
<proteinExistence type="inferred from homology"/>
<evidence type="ECO:0000256" key="1">
    <source>
        <dbReference type="ARBA" id="ARBA00004651"/>
    </source>
</evidence>
<evidence type="ECO:0000256" key="7">
    <source>
        <dbReference type="ARBA" id="ARBA00023136"/>
    </source>
</evidence>
<keyword evidence="3" id="KW-1003">Cell membrane</keyword>
<dbReference type="CDD" id="cd06582">
    <property type="entry name" value="TM_PBP1_LivH_like"/>
    <property type="match status" value="1"/>
</dbReference>
<protein>
    <submittedName>
        <fullName evidence="10">Branched-chain amino acid ABC transporter permease</fullName>
    </submittedName>
</protein>
<evidence type="ECO:0000256" key="9">
    <source>
        <dbReference type="SAM" id="Phobius"/>
    </source>
</evidence>
<evidence type="ECO:0000256" key="3">
    <source>
        <dbReference type="ARBA" id="ARBA00022475"/>
    </source>
</evidence>
<keyword evidence="6 9" id="KW-1133">Transmembrane helix</keyword>
<accession>A0A5F2EXC0</accession>
<reference evidence="11" key="1">
    <citation type="submission" date="2018-01" db="EMBL/GenBank/DDBJ databases">
        <authorList>
            <person name="Li J."/>
        </authorList>
    </citation>
    <scope>NUCLEOTIDE SEQUENCE [LARGE SCALE GENOMIC DNA]</scope>
    <source>
        <strain evidence="11">592</strain>
    </source>
</reference>
<dbReference type="EMBL" id="CP026952">
    <property type="protein sequence ID" value="AWB93246.1"/>
    <property type="molecule type" value="Genomic_DNA"/>
</dbReference>
<dbReference type="Pfam" id="PF02653">
    <property type="entry name" value="BPD_transp_2"/>
    <property type="match status" value="1"/>
</dbReference>
<evidence type="ECO:0000313" key="10">
    <source>
        <dbReference type="EMBL" id="AWB93246.1"/>
    </source>
</evidence>
<feature type="transmembrane region" description="Helical" evidence="9">
    <location>
        <begin position="38"/>
        <end position="64"/>
    </location>
</feature>
<feature type="transmembrane region" description="Helical" evidence="9">
    <location>
        <begin position="169"/>
        <end position="191"/>
    </location>
</feature>
<feature type="transmembrane region" description="Helical" evidence="9">
    <location>
        <begin position="219"/>
        <end position="235"/>
    </location>
</feature>
<comment type="subcellular location">
    <subcellularLocation>
        <location evidence="1">Cell membrane</location>
        <topology evidence="1">Multi-pass membrane protein</topology>
    </subcellularLocation>
</comment>
<name>A0A2S0WPK2_9ACTN</name>
<comment type="similarity">
    <text evidence="8">Belongs to the binding-protein-dependent transport system permease family. LivHM subfamily.</text>
</comment>
<dbReference type="GO" id="GO:0022857">
    <property type="term" value="F:transmembrane transporter activity"/>
    <property type="evidence" value="ECO:0007669"/>
    <property type="project" value="InterPro"/>
</dbReference>
<dbReference type="InterPro" id="IPR001851">
    <property type="entry name" value="ABC_transp_permease"/>
</dbReference>
<evidence type="ECO:0000256" key="8">
    <source>
        <dbReference type="ARBA" id="ARBA00037998"/>
    </source>
</evidence>
<feature type="transmembrane region" description="Helical" evidence="9">
    <location>
        <begin position="12"/>
        <end position="32"/>
    </location>
</feature>
<evidence type="ECO:0000313" key="11">
    <source>
        <dbReference type="Proteomes" id="UP000244384"/>
    </source>
</evidence>
<dbReference type="GO" id="GO:0005886">
    <property type="term" value="C:plasma membrane"/>
    <property type="evidence" value="ECO:0007669"/>
    <property type="project" value="UniProtKB-SubCell"/>
</dbReference>
<sequence length="270" mass="28314">MSLNVIFNASGILNFAQGHLLVVAGVLAFLWYPEGGGVVIWLLCLLAVAAGMAVLTGFQGLLTLLPLRSSVEQHSWIVTTLAASIITGALVTLSMGPNALSVKNPFGTFSFAGTQVPYIYLGLIALTVIVYLALRWFQRTFLVGLALSALSQDLEAARAAGAATRQLQVLSFAIAGVVLGLTGFLGASVIGISESNALQYLIFGFIVAVVGGLGNNTGALIAGPIFGVLLMYVTYEWGNQLQTPLAVAVIVAVLMLRPQGIFGRPHARRV</sequence>
<evidence type="ECO:0000256" key="4">
    <source>
        <dbReference type="ARBA" id="ARBA00022692"/>
    </source>
</evidence>
<keyword evidence="4 9" id="KW-0812">Transmembrane</keyword>
<keyword evidence="5" id="KW-0029">Amino-acid transport</keyword>
<keyword evidence="11" id="KW-1185">Reference proteome</keyword>